<dbReference type="EMBL" id="QQNA01000079">
    <property type="protein sequence ID" value="RDG38012.1"/>
    <property type="molecule type" value="Genomic_DNA"/>
</dbReference>
<accession>A0A370BBI4</accession>
<dbReference type="GO" id="GO:0003677">
    <property type="term" value="F:DNA binding"/>
    <property type="evidence" value="ECO:0007669"/>
    <property type="project" value="InterPro"/>
</dbReference>
<dbReference type="Gene3D" id="1.10.260.40">
    <property type="entry name" value="lambda repressor-like DNA-binding domains"/>
    <property type="match status" value="1"/>
</dbReference>
<evidence type="ECO:0000259" key="1">
    <source>
        <dbReference type="Pfam" id="PF17765"/>
    </source>
</evidence>
<protein>
    <submittedName>
        <fullName evidence="2">XRE family transcriptional regulator</fullName>
    </submittedName>
</protein>
<evidence type="ECO:0000313" key="2">
    <source>
        <dbReference type="EMBL" id="RDG38012.1"/>
    </source>
</evidence>
<evidence type="ECO:0000313" key="3">
    <source>
        <dbReference type="Proteomes" id="UP000253741"/>
    </source>
</evidence>
<comment type="caution">
    <text evidence="2">The sequence shown here is derived from an EMBL/GenBank/DDBJ whole genome shotgun (WGS) entry which is preliminary data.</text>
</comment>
<dbReference type="InterPro" id="IPR041413">
    <property type="entry name" value="MLTR_LBD"/>
</dbReference>
<dbReference type="OrthoDB" id="3542608at2"/>
<sequence>MSTSVWAAPENQAGRVGQDTDIRRHELGGFLRSRRERITPEQVGLERGRRRRTPGLRREEVAQLSAVGVTWYTWLEQARPIQVSAQVLDALARTLLLDSGERAHLFALAAAVDPAPGTPCPTITPAMRQMLEALEPFPACVQNSRYDILAYNRGYGGLVCDLDALPPEDRNCLWLAFTNDEWRAGLVDREETCRAMAGKFRAAMAEHLAEPPWKTLLGRLRAASPEFREFWEQHEVVAPAGDRTKRFANARVGLLNLVHTSLWLGPSAGPRLVTYVPTDEVSRVRLERLQALLSGPVPDSGPALDPGPDPLPAVLPLPVAAGG</sequence>
<reference evidence="2 3" key="1">
    <citation type="submission" date="2018-07" db="EMBL/GenBank/DDBJ databases">
        <title>Streptomyces species from bats.</title>
        <authorList>
            <person name="Dunlap C."/>
        </authorList>
    </citation>
    <scope>NUCLEOTIDE SEQUENCE [LARGE SCALE GENOMIC DNA]</scope>
    <source>
        <strain evidence="2 3">AC230</strain>
    </source>
</reference>
<dbReference type="RefSeq" id="WP_114623630.1">
    <property type="nucleotide sequence ID" value="NZ_QQNA01000079.1"/>
</dbReference>
<dbReference type="PANTHER" id="PTHR35010:SF2">
    <property type="entry name" value="BLL4672 PROTEIN"/>
    <property type="match status" value="1"/>
</dbReference>
<dbReference type="Pfam" id="PF13560">
    <property type="entry name" value="HTH_31"/>
    <property type="match status" value="1"/>
</dbReference>
<keyword evidence="3" id="KW-1185">Reference proteome</keyword>
<gene>
    <name evidence="2" type="ORF">DVH02_11225</name>
</gene>
<proteinExistence type="predicted"/>
<dbReference type="Gene3D" id="3.30.450.180">
    <property type="match status" value="1"/>
</dbReference>
<organism evidence="2 3">
    <name type="scientific">Streptomyces corynorhini</name>
    <dbReference type="NCBI Taxonomy" id="2282652"/>
    <lineage>
        <taxon>Bacteria</taxon>
        <taxon>Bacillati</taxon>
        <taxon>Actinomycetota</taxon>
        <taxon>Actinomycetes</taxon>
        <taxon>Kitasatosporales</taxon>
        <taxon>Streptomycetaceae</taxon>
        <taxon>Streptomyces</taxon>
    </lineage>
</organism>
<feature type="domain" description="MmyB-like transcription regulator ligand binding" evidence="1">
    <location>
        <begin position="124"/>
        <end position="289"/>
    </location>
</feature>
<dbReference type="PANTHER" id="PTHR35010">
    <property type="entry name" value="BLL4672 PROTEIN-RELATED"/>
    <property type="match status" value="1"/>
</dbReference>
<dbReference type="InterPro" id="IPR010982">
    <property type="entry name" value="Lambda_DNA-bd_dom_sf"/>
</dbReference>
<dbReference type="Proteomes" id="UP000253741">
    <property type="component" value="Unassembled WGS sequence"/>
</dbReference>
<dbReference type="AlphaFoldDB" id="A0A370BBI4"/>
<dbReference type="Pfam" id="PF17765">
    <property type="entry name" value="MLTR_LBD"/>
    <property type="match status" value="1"/>
</dbReference>
<name>A0A370BBI4_9ACTN</name>